<evidence type="ECO:0000313" key="3">
    <source>
        <dbReference type="Proteomes" id="UP000448943"/>
    </source>
</evidence>
<organism evidence="2 3">
    <name type="scientific">Chengkuizengella marina</name>
    <dbReference type="NCBI Taxonomy" id="2507566"/>
    <lineage>
        <taxon>Bacteria</taxon>
        <taxon>Bacillati</taxon>
        <taxon>Bacillota</taxon>
        <taxon>Bacilli</taxon>
        <taxon>Bacillales</taxon>
        <taxon>Paenibacillaceae</taxon>
        <taxon>Chengkuizengella</taxon>
    </lineage>
</organism>
<evidence type="ECO:0000313" key="2">
    <source>
        <dbReference type="EMBL" id="NBI28616.1"/>
    </source>
</evidence>
<dbReference type="SUPFAM" id="SSF52490">
    <property type="entry name" value="Tubulin nucleotide-binding domain-like"/>
    <property type="match status" value="1"/>
</dbReference>
<dbReference type="AlphaFoldDB" id="A0A6N9Q0B7"/>
<dbReference type="InterPro" id="IPR036525">
    <property type="entry name" value="Tubulin/FtsZ_GTPase_sf"/>
</dbReference>
<dbReference type="GO" id="GO:0005525">
    <property type="term" value="F:GTP binding"/>
    <property type="evidence" value="ECO:0007669"/>
    <property type="project" value="InterPro"/>
</dbReference>
<accession>A0A6N9Q0B7</accession>
<dbReference type="RefSeq" id="WP_160645410.1">
    <property type="nucleotide sequence ID" value="NZ_SIJB01000016.1"/>
</dbReference>
<protein>
    <submittedName>
        <fullName evidence="2">Cell division protein FtsZ</fullName>
    </submittedName>
</protein>
<dbReference type="Gene3D" id="3.40.50.1440">
    <property type="entry name" value="Tubulin/FtsZ, GTPase domain"/>
    <property type="match status" value="1"/>
</dbReference>
<dbReference type="Pfam" id="PF00091">
    <property type="entry name" value="Tubulin"/>
    <property type="match status" value="1"/>
</dbReference>
<keyword evidence="3" id="KW-1185">Reference proteome</keyword>
<gene>
    <name evidence="2" type="ORF">ERL59_06575</name>
</gene>
<dbReference type="EMBL" id="SIJB01000016">
    <property type="protein sequence ID" value="NBI28616.1"/>
    <property type="molecule type" value="Genomic_DNA"/>
</dbReference>
<dbReference type="OrthoDB" id="2571143at2"/>
<dbReference type="GO" id="GO:0051301">
    <property type="term" value="P:cell division"/>
    <property type="evidence" value="ECO:0007669"/>
    <property type="project" value="UniProtKB-KW"/>
</dbReference>
<comment type="caution">
    <text evidence="2">The sequence shown here is derived from an EMBL/GenBank/DDBJ whole genome shotgun (WGS) entry which is preliminary data.</text>
</comment>
<dbReference type="Proteomes" id="UP000448943">
    <property type="component" value="Unassembled WGS sequence"/>
</dbReference>
<evidence type="ECO:0000259" key="1">
    <source>
        <dbReference type="SMART" id="SM00864"/>
    </source>
</evidence>
<feature type="domain" description="Tubulin/FtsZ GTPase" evidence="1">
    <location>
        <begin position="1"/>
        <end position="192"/>
    </location>
</feature>
<dbReference type="InterPro" id="IPR003008">
    <property type="entry name" value="Tubulin_FtsZ_GTPase"/>
</dbReference>
<dbReference type="SMART" id="SM00864">
    <property type="entry name" value="Tubulin"/>
    <property type="match status" value="1"/>
</dbReference>
<name>A0A6N9Q0B7_9BACL</name>
<keyword evidence="2" id="KW-0132">Cell division</keyword>
<proteinExistence type="predicted"/>
<reference evidence="2 3" key="1">
    <citation type="submission" date="2019-01" db="EMBL/GenBank/DDBJ databases">
        <title>Chengkuizengella sp. nov., isolated from deep-sea sediment of East Pacific Ocean.</title>
        <authorList>
            <person name="Yang J."/>
            <person name="Lai Q."/>
            <person name="Shao Z."/>
        </authorList>
    </citation>
    <scope>NUCLEOTIDE SEQUENCE [LARGE SCALE GENOMIC DNA]</scope>
    <source>
        <strain evidence="2 3">YPA3-1-1</strain>
    </source>
</reference>
<keyword evidence="2" id="KW-0131">Cell cycle</keyword>
<sequence length="372" mass="41093">MIGILGVGGAGGNIADEAAKLGFSTAAINFSQKDLDALDNVKHKLRLVGSEGVGHNRDEAIRLMQQDNWELAVDFVNQNFSHPSLEVIFLTFSTAGGSGSGISPILIDLLSNTLDKTIVAMPIIPDKSEVVINQLNCLKAFEELSNLNVAVFPIDNEKVKNKVLGKNKIYEEINKSITSLINDISSYTQKSSKNGNLDRKDLLNTLKTKGIGIITKADVATVLEGKLEISKNAFTEAVHLSWDNSIFAQIDNDQVIRSAIIFDGHELLMEYLDYESIFSKFNNGMPIDLFEGNYHERPGTVYSIITGLSWIKSRLSEIDELIRLKQESVEEVLAASSSQTYKSTVNSDFLTSVRPEPKKTKSAMDILSRYQR</sequence>